<evidence type="ECO:0000313" key="9">
    <source>
        <dbReference type="Proteomes" id="UP000623467"/>
    </source>
</evidence>
<sequence length="565" mass="63440">MSRRRKQLKRRFSSATITSGDNIRPRASPKQHLCLASSVPHLSLPVVAASDPSDSSLPILFEPTVQPFSLWDYLREELLATDFDSHQELKWDRVSNFLSIPVAIEKIIGFGFVLCLDSFLYTFTILPIRFTLAWTRLLINTFSRSAPPLPPSQKADILRMLLLVVSIIILTPLTDASKIYHFIRGQDTIKLYVIFNALEIGDRLCASIGQDILDCLFSRSTLEPLSRRVPVTSHTFRPVLFFVLATLYNVMHSLVMVYQLISLNVAVNSYDHALLTLLVSNQFVEIKGSVFKKFEKDNLFQICCADIVERFTLALMLSVVAFRNLIELSGSEFDFREGFILPKSFGWVWGNNIVWTISYPVLTVLVVRNAASGSAVGRRGARKHTYVDQSPLVARRLGFASLPLAVLAIIIGSQSMSLLFAFHSDNSSPWTVPSLSNAEIVHYLTWATMGVLFWVCFVVIKVIMGVHLVSYATKRKAGMEAREAEDAINDYGRDPIGEGREEQIYNRELKTLLDNKRDDASPVAEIGERKPEVGTAKGGKRGRVKLEDLTRFTMVKKDLVTLDSA</sequence>
<organism evidence="8 9">
    <name type="scientific">Mycena sanguinolenta</name>
    <dbReference type="NCBI Taxonomy" id="230812"/>
    <lineage>
        <taxon>Eukaryota</taxon>
        <taxon>Fungi</taxon>
        <taxon>Dikarya</taxon>
        <taxon>Basidiomycota</taxon>
        <taxon>Agaricomycotina</taxon>
        <taxon>Agaricomycetes</taxon>
        <taxon>Agaricomycetidae</taxon>
        <taxon>Agaricales</taxon>
        <taxon>Marasmiineae</taxon>
        <taxon>Mycenaceae</taxon>
        <taxon>Mycena</taxon>
    </lineage>
</organism>
<gene>
    <name evidence="8" type="ORF">MSAN_00027200</name>
</gene>
<keyword evidence="9" id="KW-1185">Reference proteome</keyword>
<name>A0A8H7DKX2_9AGAR</name>
<reference evidence="8" key="1">
    <citation type="submission" date="2020-05" db="EMBL/GenBank/DDBJ databases">
        <title>Mycena genomes resolve the evolution of fungal bioluminescence.</title>
        <authorList>
            <person name="Tsai I.J."/>
        </authorList>
    </citation>
    <scope>NUCLEOTIDE SEQUENCE</scope>
    <source>
        <strain evidence="8">160909Yilan</strain>
    </source>
</reference>
<dbReference type="Proteomes" id="UP000623467">
    <property type="component" value="Unassembled WGS sequence"/>
</dbReference>
<evidence type="ECO:0008006" key="10">
    <source>
        <dbReference type="Google" id="ProtNLM"/>
    </source>
</evidence>
<dbReference type="AlphaFoldDB" id="A0A8H7DKX2"/>
<comment type="subcellular location">
    <subcellularLocation>
        <location evidence="1">Membrane</location>
        <topology evidence="1">Multi-pass membrane protein</topology>
    </subcellularLocation>
</comment>
<evidence type="ECO:0000256" key="6">
    <source>
        <dbReference type="SAM" id="MobiDB-lite"/>
    </source>
</evidence>
<accession>A0A8H7DKX2</accession>
<evidence type="ECO:0000256" key="4">
    <source>
        <dbReference type="ARBA" id="ARBA00022989"/>
    </source>
</evidence>
<dbReference type="OrthoDB" id="29023at2759"/>
<protein>
    <recommendedName>
        <fullName evidence="10">DUF747-domain-containing protein</fullName>
    </recommendedName>
</protein>
<evidence type="ECO:0000256" key="5">
    <source>
        <dbReference type="ARBA" id="ARBA00023136"/>
    </source>
</evidence>
<comment type="similarity">
    <text evidence="2">Belongs to the TAPT1 family.</text>
</comment>
<feature type="region of interest" description="Disordered" evidence="6">
    <location>
        <begin position="520"/>
        <end position="541"/>
    </location>
</feature>
<feature type="transmembrane region" description="Helical" evidence="7">
    <location>
        <begin position="397"/>
        <end position="423"/>
    </location>
</feature>
<dbReference type="PANTHER" id="PTHR13317:SF4">
    <property type="entry name" value="TRANSMEMBRANE ANTERIOR POSTERIOR TRANSFORMATION PROTEIN 1 HOMOLOG"/>
    <property type="match status" value="1"/>
</dbReference>
<evidence type="ECO:0000256" key="7">
    <source>
        <dbReference type="SAM" id="Phobius"/>
    </source>
</evidence>
<dbReference type="Pfam" id="PF05346">
    <property type="entry name" value="DUF747"/>
    <property type="match status" value="2"/>
</dbReference>
<evidence type="ECO:0000313" key="8">
    <source>
        <dbReference type="EMBL" id="KAF7376123.1"/>
    </source>
</evidence>
<proteinExistence type="inferred from homology"/>
<feature type="transmembrane region" description="Helical" evidence="7">
    <location>
        <begin position="157"/>
        <end position="174"/>
    </location>
</feature>
<evidence type="ECO:0000256" key="2">
    <source>
        <dbReference type="ARBA" id="ARBA00008803"/>
    </source>
</evidence>
<evidence type="ECO:0000256" key="3">
    <source>
        <dbReference type="ARBA" id="ARBA00022692"/>
    </source>
</evidence>
<dbReference type="GO" id="GO:0005789">
    <property type="term" value="C:endoplasmic reticulum membrane"/>
    <property type="evidence" value="ECO:0007669"/>
    <property type="project" value="TreeGrafter"/>
</dbReference>
<dbReference type="EMBL" id="JACAZH010000001">
    <property type="protein sequence ID" value="KAF7376123.1"/>
    <property type="molecule type" value="Genomic_DNA"/>
</dbReference>
<keyword evidence="5 7" id="KW-0472">Membrane</keyword>
<feature type="compositionally biased region" description="Basic and acidic residues" evidence="6">
    <location>
        <begin position="520"/>
        <end position="532"/>
    </location>
</feature>
<feature type="transmembrane region" description="Helical" evidence="7">
    <location>
        <begin position="239"/>
        <end position="261"/>
    </location>
</feature>
<keyword evidence="3 7" id="KW-0812">Transmembrane</keyword>
<feature type="transmembrane region" description="Helical" evidence="7">
    <location>
        <begin position="353"/>
        <end position="376"/>
    </location>
</feature>
<evidence type="ECO:0000256" key="1">
    <source>
        <dbReference type="ARBA" id="ARBA00004141"/>
    </source>
</evidence>
<comment type="caution">
    <text evidence="8">The sequence shown here is derived from an EMBL/GenBank/DDBJ whole genome shotgun (WGS) entry which is preliminary data.</text>
</comment>
<keyword evidence="4 7" id="KW-1133">Transmembrane helix</keyword>
<dbReference type="PANTHER" id="PTHR13317">
    <property type="entry name" value="TRANSMEMBRANE ANTERIOR POSTERIOR TRANSFORMATION PROTEIN 1 HOMOLOG"/>
    <property type="match status" value="1"/>
</dbReference>
<feature type="transmembrane region" description="Helical" evidence="7">
    <location>
        <begin position="107"/>
        <end position="128"/>
    </location>
</feature>
<dbReference type="InterPro" id="IPR008010">
    <property type="entry name" value="Tatp1"/>
</dbReference>
<feature type="transmembrane region" description="Helical" evidence="7">
    <location>
        <begin position="443"/>
        <end position="469"/>
    </location>
</feature>